<dbReference type="EMBL" id="BK032555">
    <property type="protein sequence ID" value="DAF47476.1"/>
    <property type="molecule type" value="Genomic_DNA"/>
</dbReference>
<proteinExistence type="predicted"/>
<sequence>MSLASEAQKAVDGQNTLNYYFDELIKRVKNVTSYNGLTDKPQINGIILEGNKTTDDLCDSKITAQSTGIASSKAVYNLIMGALEDSY</sequence>
<evidence type="ECO:0000313" key="1">
    <source>
        <dbReference type="EMBL" id="DAF47476.1"/>
    </source>
</evidence>
<accession>A0A8S5S8V6</accession>
<protein>
    <submittedName>
        <fullName evidence="1">Uncharacterized protein</fullName>
    </submittedName>
</protein>
<organism evidence="1">
    <name type="scientific">Phage sp. ctGns7</name>
    <dbReference type="NCBI Taxonomy" id="2828003"/>
    <lineage>
        <taxon>Viruses</taxon>
    </lineage>
</organism>
<reference evidence="1" key="1">
    <citation type="journal article" date="2021" name="Proc. Natl. Acad. Sci. U.S.A.">
        <title>A Catalog of Tens of Thousands of Viruses from Human Metagenomes Reveals Hidden Associations with Chronic Diseases.</title>
        <authorList>
            <person name="Tisza M.J."/>
            <person name="Buck C.B."/>
        </authorList>
    </citation>
    <scope>NUCLEOTIDE SEQUENCE</scope>
    <source>
        <strain evidence="1">CtGns7</strain>
    </source>
</reference>
<name>A0A8S5S8V6_9VIRU</name>